<evidence type="ECO:0000256" key="4">
    <source>
        <dbReference type="ARBA" id="ARBA00022729"/>
    </source>
</evidence>
<evidence type="ECO:0000256" key="9">
    <source>
        <dbReference type="SAM" id="Phobius"/>
    </source>
</evidence>
<keyword evidence="5 9" id="KW-1133">Transmembrane helix</keyword>
<evidence type="ECO:0000256" key="6">
    <source>
        <dbReference type="ARBA" id="ARBA00023034"/>
    </source>
</evidence>
<evidence type="ECO:0000256" key="1">
    <source>
        <dbReference type="ARBA" id="ARBA00004614"/>
    </source>
</evidence>
<dbReference type="Pfam" id="PF12280">
    <property type="entry name" value="BSMAP"/>
    <property type="match status" value="1"/>
</dbReference>
<comment type="similarity">
    <text evidence="2">Belongs to the TMEM59 family.</text>
</comment>
<sequence length="99" mass="11241">MMSSSWLDCISRQSGIPQWLLMLVLFLVVVTMVWLCCATMVCSPTPQQQQPPPYSAQKMGVNGDLDYLLMYDRRSRSRSSLRRIKTAPAPPVKIPLNQI</sequence>
<proteinExistence type="evidence at transcript level"/>
<evidence type="ECO:0000256" key="5">
    <source>
        <dbReference type="ARBA" id="ARBA00022989"/>
    </source>
</evidence>
<feature type="transmembrane region" description="Helical" evidence="9">
    <location>
        <begin position="20"/>
        <end position="41"/>
    </location>
</feature>
<dbReference type="InterPro" id="IPR022065">
    <property type="entry name" value="Uncharacterised_TMEM59"/>
</dbReference>
<evidence type="ECO:0000256" key="7">
    <source>
        <dbReference type="ARBA" id="ARBA00023136"/>
    </source>
</evidence>
<evidence type="ECO:0000256" key="3">
    <source>
        <dbReference type="ARBA" id="ARBA00022692"/>
    </source>
</evidence>
<dbReference type="GO" id="GO:0000139">
    <property type="term" value="C:Golgi membrane"/>
    <property type="evidence" value="ECO:0007669"/>
    <property type="project" value="UniProtKB-SubCell"/>
</dbReference>
<evidence type="ECO:0000256" key="2">
    <source>
        <dbReference type="ARBA" id="ARBA00009643"/>
    </source>
</evidence>
<reference evidence="10" key="1">
    <citation type="journal article" date="2015" name="Sci. Rep.">
        <title>Tissue- and time-dependent transcription in Ixodes ricinus salivary glands and midguts when blood feeding on the vertebrate host.</title>
        <authorList>
            <person name="Kotsyfakis M."/>
            <person name="Schwarz A."/>
            <person name="Erhart J."/>
            <person name="Ribeiro J.M."/>
        </authorList>
    </citation>
    <scope>NUCLEOTIDE SEQUENCE</scope>
    <source>
        <tissue evidence="10">Salivary gland and midgut</tissue>
    </source>
</reference>
<protein>
    <submittedName>
        <fullName evidence="10">Putative secreted protein</fullName>
    </submittedName>
</protein>
<keyword evidence="6" id="KW-0333">Golgi apparatus</keyword>
<keyword evidence="3 9" id="KW-0812">Transmembrane</keyword>
<organism evidence="10">
    <name type="scientific">Ixodes ricinus</name>
    <name type="common">Common tick</name>
    <name type="synonym">Acarus ricinus</name>
    <dbReference type="NCBI Taxonomy" id="34613"/>
    <lineage>
        <taxon>Eukaryota</taxon>
        <taxon>Metazoa</taxon>
        <taxon>Ecdysozoa</taxon>
        <taxon>Arthropoda</taxon>
        <taxon>Chelicerata</taxon>
        <taxon>Arachnida</taxon>
        <taxon>Acari</taxon>
        <taxon>Parasitiformes</taxon>
        <taxon>Ixodida</taxon>
        <taxon>Ixodoidea</taxon>
        <taxon>Ixodidae</taxon>
        <taxon>Ixodinae</taxon>
        <taxon>Ixodes</taxon>
    </lineage>
</organism>
<comment type="subcellular location">
    <subcellularLocation>
        <location evidence="1">Golgi apparatus membrane</location>
        <topology evidence="1">Single-pass type I membrane protein</topology>
    </subcellularLocation>
</comment>
<dbReference type="AlphaFoldDB" id="V5IDC9"/>
<dbReference type="PANTHER" id="PTHR28652">
    <property type="entry name" value="TRANSMEMBRANE PROTEIN 59-LIKE PROTEIN"/>
    <property type="match status" value="1"/>
</dbReference>
<name>V5IDC9_IXORI</name>
<keyword evidence="7 9" id="KW-0472">Membrane</keyword>
<dbReference type="PANTHER" id="PTHR28652:SF2">
    <property type="entry name" value="TRANSMEMBRANE PROTEIN 59-LIKE PROTEIN"/>
    <property type="match status" value="1"/>
</dbReference>
<keyword evidence="4" id="KW-0732">Signal</keyword>
<evidence type="ECO:0000256" key="8">
    <source>
        <dbReference type="ARBA" id="ARBA00023180"/>
    </source>
</evidence>
<keyword evidence="8" id="KW-0325">Glycoprotein</keyword>
<dbReference type="EMBL" id="GANP01012157">
    <property type="protein sequence ID" value="JAB72311.1"/>
    <property type="molecule type" value="mRNA"/>
</dbReference>
<evidence type="ECO:0000313" key="10">
    <source>
        <dbReference type="EMBL" id="JAB72311.1"/>
    </source>
</evidence>
<accession>V5IDC9</accession>